<dbReference type="EMBL" id="AEWJ01000023">
    <property type="protein sequence ID" value="EGD60181.1"/>
    <property type="molecule type" value="Genomic_DNA"/>
</dbReference>
<keyword evidence="2" id="KW-1185">Reference proteome</keyword>
<dbReference type="HOGENOM" id="CLU_2863353_0_0_5"/>
<proteinExistence type="predicted"/>
<dbReference type="Proteomes" id="UP000004728">
    <property type="component" value="Unassembled WGS sequence"/>
</dbReference>
<accession>F1Z5S1</accession>
<organism evidence="1 2">
    <name type="scientific">Novosphingobium nitrogenifigens DSM 19370</name>
    <dbReference type="NCBI Taxonomy" id="983920"/>
    <lineage>
        <taxon>Bacteria</taxon>
        <taxon>Pseudomonadati</taxon>
        <taxon>Pseudomonadota</taxon>
        <taxon>Alphaproteobacteria</taxon>
        <taxon>Sphingomonadales</taxon>
        <taxon>Sphingomonadaceae</taxon>
        <taxon>Novosphingobium</taxon>
    </lineage>
</organism>
<sequence length="64" mass="7431">MRTRARICKKKVCFADQGEAMAVAARFAYDVRPYRCDRCGHYHLTSRLKGKRIPRPGSERSNED</sequence>
<dbReference type="AlphaFoldDB" id="F1Z5S1"/>
<comment type="caution">
    <text evidence="1">The sequence shown here is derived from an EMBL/GenBank/DDBJ whole genome shotgun (WGS) entry which is preliminary data.</text>
</comment>
<evidence type="ECO:0000313" key="1">
    <source>
        <dbReference type="EMBL" id="EGD60181.1"/>
    </source>
</evidence>
<name>F1Z5S1_9SPHN</name>
<dbReference type="STRING" id="983920.Y88_2055"/>
<protein>
    <submittedName>
        <fullName evidence="1">Uncharacterized protein</fullName>
    </submittedName>
</protein>
<reference evidence="1 2" key="1">
    <citation type="journal article" date="2012" name="J. Bacteriol.">
        <title>Draft Genome Sequence of Novosphingobium nitrogenifigens Y88T.</title>
        <authorList>
            <person name="Strabala T.J."/>
            <person name="Macdonald L."/>
            <person name="Liu V."/>
            <person name="Smit A.M."/>
        </authorList>
    </citation>
    <scope>NUCLEOTIDE SEQUENCE [LARGE SCALE GENOMIC DNA]</scope>
    <source>
        <strain evidence="1 2">DSM 19370</strain>
    </source>
</reference>
<evidence type="ECO:0000313" key="2">
    <source>
        <dbReference type="Proteomes" id="UP000004728"/>
    </source>
</evidence>
<gene>
    <name evidence="1" type="ORF">Y88_2055</name>
</gene>
<dbReference type="InParanoid" id="F1Z5S1"/>
<dbReference type="OrthoDB" id="7510025at2"/>